<dbReference type="Proteomes" id="UP000072363">
    <property type="component" value="Unassembled WGS sequence"/>
</dbReference>
<dbReference type="InterPro" id="IPR025233">
    <property type="entry name" value="DUF4176"/>
</dbReference>
<dbReference type="RefSeq" id="WP_061420490.1">
    <property type="nucleotide sequence ID" value="NZ_JAKUWT010000018.1"/>
</dbReference>
<reference evidence="4 5" key="1">
    <citation type="submission" date="2016-01" db="EMBL/GenBank/DDBJ databases">
        <title>Highly variable Streptococcus oralis are common among viridans streptococci isolated from primates.</title>
        <authorList>
            <person name="Denapaite D."/>
            <person name="Rieger M."/>
            <person name="Koendgen S."/>
            <person name="Brueckner R."/>
            <person name="Ochigava I."/>
            <person name="Kappeler P."/>
            <person name="Maetz-Rensing K."/>
            <person name="Leendertz F."/>
            <person name="Hakenbeck R."/>
        </authorList>
    </citation>
    <scope>NUCLEOTIDE SEQUENCE [LARGE SCALE GENOMIC DNA]</scope>
    <source>
        <strain evidence="1 5">DD14</strain>
        <strain evidence="2 6">DD27</strain>
        <strain evidence="3 4">DD30</strain>
    </source>
</reference>
<evidence type="ECO:0000313" key="3">
    <source>
        <dbReference type="EMBL" id="KXT97143.1"/>
    </source>
</evidence>
<name>A0A139PVF9_STROR</name>
<dbReference type="EMBL" id="LQRI01000231">
    <property type="protein sequence ID" value="KXT79225.1"/>
    <property type="molecule type" value="Genomic_DNA"/>
</dbReference>
<organism evidence="2 6">
    <name type="scientific">Streptococcus oralis</name>
    <dbReference type="NCBI Taxonomy" id="1303"/>
    <lineage>
        <taxon>Bacteria</taxon>
        <taxon>Bacillati</taxon>
        <taxon>Bacillota</taxon>
        <taxon>Bacilli</taxon>
        <taxon>Lactobacillales</taxon>
        <taxon>Streptococcaceae</taxon>
        <taxon>Streptococcus</taxon>
    </lineage>
</organism>
<evidence type="ECO:0000313" key="4">
    <source>
        <dbReference type="Proteomes" id="UP000070220"/>
    </source>
</evidence>
<sequence length="97" mass="11067">MILPIGTIVYLSGGNQKVMILNRGAIVEQEGQDVLFDYTGALFPEGLNPEQVYYFNHEDIDDIVFKGYSDIDEERFVKLYKKWLGSIESSIKKGKTE</sequence>
<dbReference type="Proteomes" id="UP000070220">
    <property type="component" value="Unassembled WGS sequence"/>
</dbReference>
<dbReference type="Pfam" id="PF13780">
    <property type="entry name" value="DUF4176"/>
    <property type="match status" value="1"/>
</dbReference>
<dbReference type="Proteomes" id="UP000070497">
    <property type="component" value="Unassembled WGS sequence"/>
</dbReference>
<dbReference type="EMBL" id="LQNZ01000134">
    <property type="protein sequence ID" value="KXT93952.1"/>
    <property type="molecule type" value="Genomic_DNA"/>
</dbReference>
<evidence type="ECO:0000313" key="1">
    <source>
        <dbReference type="EMBL" id="KXT79225.1"/>
    </source>
</evidence>
<dbReference type="PATRIC" id="fig|1303.77.peg.2084"/>
<dbReference type="AlphaFoldDB" id="A0A139PVF9"/>
<gene>
    <name evidence="1" type="ORF">SORDD14_01877</name>
    <name evidence="2" type="ORF">SORDD27_01629</name>
    <name evidence="3" type="ORF">SORDD30_01799</name>
</gene>
<protein>
    <submittedName>
        <fullName evidence="2">Putative EsaC-like protein (Listeria type 3)</fullName>
    </submittedName>
</protein>
<evidence type="ECO:0000313" key="5">
    <source>
        <dbReference type="Proteomes" id="UP000070497"/>
    </source>
</evidence>
<accession>A0A139PVF9</accession>
<evidence type="ECO:0000313" key="6">
    <source>
        <dbReference type="Proteomes" id="UP000072363"/>
    </source>
</evidence>
<evidence type="ECO:0000313" key="2">
    <source>
        <dbReference type="EMBL" id="KXT93952.1"/>
    </source>
</evidence>
<dbReference type="EMBL" id="LQRP01000050">
    <property type="protein sequence ID" value="KXT97143.1"/>
    <property type="molecule type" value="Genomic_DNA"/>
</dbReference>
<proteinExistence type="predicted"/>
<comment type="caution">
    <text evidence="2">The sequence shown here is derived from an EMBL/GenBank/DDBJ whole genome shotgun (WGS) entry which is preliminary data.</text>
</comment>